<dbReference type="AlphaFoldDB" id="A0A381TXG8"/>
<sequence length="417" mass="47617">MRVNGKRTLLAAIIAILILISAKSDVHHFTQTDYAAGPHAFSLVRWELRHVPLKWLHLLWEKYPGHKPNDAERNSIIKDYLATTLKLQKELVSLDNSPTLNRLIDTTSISQTTLKNKEIQYLQRKREALRGRAEEAIESSVSSAARNNNLGLPLGLLIPPTDFRLGDPPHILITSRRDKIELTGSKLIKPDLEWSDRTEIESKAEQYENTSALVDDLAGLGTYPAIVSDKDELRQLMRTAAHEWLHNYWILKPLGRNMWSSQNMQILNETAADLAGNELGDEAFEVLGNTTVNSYRYDSLNPGNSHLIRILRETRTVVEEMLENGEIEKAEQYMDKQLWNLKLGGYNIRKLNQAYFAFRGNYAESPASISPIGQELRELRGYFDNVGDFIESLSQIGNYGQFQYVLNLKRKQLFINK</sequence>
<evidence type="ECO:0000313" key="1">
    <source>
        <dbReference type="EMBL" id="SVA20549.1"/>
    </source>
</evidence>
<protein>
    <submittedName>
        <fullName evidence="1">Uncharacterized protein</fullName>
    </submittedName>
</protein>
<name>A0A381TXG8_9ZZZZ</name>
<accession>A0A381TXG8</accession>
<proteinExistence type="predicted"/>
<dbReference type="EMBL" id="UINC01005318">
    <property type="protein sequence ID" value="SVA20549.1"/>
    <property type="molecule type" value="Genomic_DNA"/>
</dbReference>
<gene>
    <name evidence="1" type="ORF">METZ01_LOCUS73403</name>
</gene>
<organism evidence="1">
    <name type="scientific">marine metagenome</name>
    <dbReference type="NCBI Taxonomy" id="408172"/>
    <lineage>
        <taxon>unclassified sequences</taxon>
        <taxon>metagenomes</taxon>
        <taxon>ecological metagenomes</taxon>
    </lineage>
</organism>
<reference evidence="1" key="1">
    <citation type="submission" date="2018-05" db="EMBL/GenBank/DDBJ databases">
        <authorList>
            <person name="Lanie J.A."/>
            <person name="Ng W.-L."/>
            <person name="Kazmierczak K.M."/>
            <person name="Andrzejewski T.M."/>
            <person name="Davidsen T.M."/>
            <person name="Wayne K.J."/>
            <person name="Tettelin H."/>
            <person name="Glass J.I."/>
            <person name="Rusch D."/>
            <person name="Podicherti R."/>
            <person name="Tsui H.-C.T."/>
            <person name="Winkler M.E."/>
        </authorList>
    </citation>
    <scope>NUCLEOTIDE SEQUENCE</scope>
</reference>